<protein>
    <recommendedName>
        <fullName evidence="8">Mediator of RNA polymerase II transcription subunit 8</fullName>
    </recommendedName>
    <alternativeName>
        <fullName evidence="8">Mediator complex subunit 8</fullName>
    </alternativeName>
</protein>
<keyword evidence="9" id="KW-0175">Coiled coil</keyword>
<comment type="subcellular location">
    <subcellularLocation>
        <location evidence="1 8">Nucleus</location>
    </subcellularLocation>
</comment>
<dbReference type="GO" id="GO:0070847">
    <property type="term" value="C:core mediator complex"/>
    <property type="evidence" value="ECO:0007669"/>
    <property type="project" value="TreeGrafter"/>
</dbReference>
<keyword evidence="11" id="KW-1185">Reference proteome</keyword>
<dbReference type="EMBL" id="AZBU02000003">
    <property type="protein sequence ID" value="TKR86473.1"/>
    <property type="molecule type" value="Genomic_DNA"/>
</dbReference>
<comment type="subunit">
    <text evidence="3 8">Component of the Mediator complex.</text>
</comment>
<organism evidence="10 11">
    <name type="scientific">Steinernema carpocapsae</name>
    <name type="common">Entomopathogenic nematode</name>
    <dbReference type="NCBI Taxonomy" id="34508"/>
    <lineage>
        <taxon>Eukaryota</taxon>
        <taxon>Metazoa</taxon>
        <taxon>Ecdysozoa</taxon>
        <taxon>Nematoda</taxon>
        <taxon>Chromadorea</taxon>
        <taxon>Rhabditida</taxon>
        <taxon>Tylenchina</taxon>
        <taxon>Panagrolaimomorpha</taxon>
        <taxon>Strongyloidoidea</taxon>
        <taxon>Steinernematidae</taxon>
        <taxon>Steinernema</taxon>
    </lineage>
</organism>
<name>A0A4U5NTM6_STECR</name>
<dbReference type="PANTHER" id="PTHR13074:SF9">
    <property type="entry name" value="MEDIATOR OF RNA POLYMERASE II TRANSCRIPTION SUBUNIT 8"/>
    <property type="match status" value="1"/>
</dbReference>
<evidence type="ECO:0000313" key="10">
    <source>
        <dbReference type="EMBL" id="TKR86473.1"/>
    </source>
</evidence>
<keyword evidence="7 8" id="KW-0539">Nucleus</keyword>
<reference evidence="10 11" key="1">
    <citation type="journal article" date="2015" name="Genome Biol.">
        <title>Comparative genomics of Steinernema reveals deeply conserved gene regulatory networks.</title>
        <authorList>
            <person name="Dillman A.R."/>
            <person name="Macchietto M."/>
            <person name="Porter C.F."/>
            <person name="Rogers A."/>
            <person name="Williams B."/>
            <person name="Antoshechkin I."/>
            <person name="Lee M.M."/>
            <person name="Goodwin Z."/>
            <person name="Lu X."/>
            <person name="Lewis E.E."/>
            <person name="Goodrich-Blair H."/>
            <person name="Stock S.P."/>
            <person name="Adams B.J."/>
            <person name="Sternberg P.W."/>
            <person name="Mortazavi A."/>
        </authorList>
    </citation>
    <scope>NUCLEOTIDE SEQUENCE [LARGE SCALE GENOMIC DNA]</scope>
    <source>
        <strain evidence="10 11">ALL</strain>
    </source>
</reference>
<dbReference type="Proteomes" id="UP000298663">
    <property type="component" value="Unassembled WGS sequence"/>
</dbReference>
<comment type="caution">
    <text evidence="10">The sequence shown here is derived from an EMBL/GenBank/DDBJ whole genome shotgun (WGS) entry which is preliminary data.</text>
</comment>
<accession>A0A4U5NTM6</accession>
<evidence type="ECO:0000256" key="4">
    <source>
        <dbReference type="ARBA" id="ARBA00023015"/>
    </source>
</evidence>
<proteinExistence type="inferred from homology"/>
<dbReference type="GO" id="GO:0000978">
    <property type="term" value="F:RNA polymerase II cis-regulatory region sequence-specific DNA binding"/>
    <property type="evidence" value="ECO:0007669"/>
    <property type="project" value="TreeGrafter"/>
</dbReference>
<evidence type="ECO:0000256" key="5">
    <source>
        <dbReference type="ARBA" id="ARBA00023159"/>
    </source>
</evidence>
<sequence>MNSNDSFTAERLNSLISGLEAKLDDLRRTIEGILQNLDHQENASWSEILNKFKSATHDLAAIQMMTRRGGFFPSDDDGNDFLRLQVVVPRNICPDVDPALAEMTQGRLGVFDHDALPLYMRTKHNPETESDEQKVEASFTGEERAYRQMAVMSKTIEQLVIYLNEQPSSSTSLMMSRAQHINRATTERLARAVNNGEGLEPVRANLVHDYASRTSGMGRP</sequence>
<evidence type="ECO:0000256" key="1">
    <source>
        <dbReference type="ARBA" id="ARBA00004123"/>
    </source>
</evidence>
<evidence type="ECO:0000256" key="2">
    <source>
        <dbReference type="ARBA" id="ARBA00005716"/>
    </source>
</evidence>
<dbReference type="STRING" id="34508.A0A4U5NTM6"/>
<evidence type="ECO:0000256" key="8">
    <source>
        <dbReference type="RuleBase" id="RU364144"/>
    </source>
</evidence>
<dbReference type="Pfam" id="PF10232">
    <property type="entry name" value="Med8"/>
    <property type="match status" value="1"/>
</dbReference>
<dbReference type="PANTHER" id="PTHR13074">
    <property type="entry name" value="MEDIATOR OF RNA POLYMERASE II TRANSCRIPTION SUBUNIT 8"/>
    <property type="match status" value="1"/>
</dbReference>
<dbReference type="GO" id="GO:0006357">
    <property type="term" value="P:regulation of transcription by RNA polymerase II"/>
    <property type="evidence" value="ECO:0007669"/>
    <property type="project" value="InterPro"/>
</dbReference>
<feature type="coiled-coil region" evidence="9">
    <location>
        <begin position="9"/>
        <end position="43"/>
    </location>
</feature>
<dbReference type="GO" id="GO:0016592">
    <property type="term" value="C:mediator complex"/>
    <property type="evidence" value="ECO:0007669"/>
    <property type="project" value="InterPro"/>
</dbReference>
<keyword evidence="5 8" id="KW-0010">Activator</keyword>
<evidence type="ECO:0000313" key="11">
    <source>
        <dbReference type="Proteomes" id="UP000298663"/>
    </source>
</evidence>
<evidence type="ECO:0000256" key="7">
    <source>
        <dbReference type="ARBA" id="ARBA00023242"/>
    </source>
</evidence>
<gene>
    <name evidence="8" type="primary">MED8</name>
    <name evidence="10" type="ORF">L596_011061</name>
</gene>
<dbReference type="AlphaFoldDB" id="A0A4U5NTM6"/>
<dbReference type="GO" id="GO:0003712">
    <property type="term" value="F:transcription coregulator activity"/>
    <property type="evidence" value="ECO:0007669"/>
    <property type="project" value="InterPro"/>
</dbReference>
<keyword evidence="4 8" id="KW-0805">Transcription regulation</keyword>
<keyword evidence="6 8" id="KW-0804">Transcription</keyword>
<reference evidence="10 11" key="2">
    <citation type="journal article" date="2019" name="G3 (Bethesda)">
        <title>Hybrid Assembly of the Genome of the Entomopathogenic Nematode Steinernema carpocapsae Identifies the X-Chromosome.</title>
        <authorList>
            <person name="Serra L."/>
            <person name="Macchietto M."/>
            <person name="Macias-Munoz A."/>
            <person name="McGill C.J."/>
            <person name="Rodriguez I.M."/>
            <person name="Rodriguez B."/>
            <person name="Murad R."/>
            <person name="Mortazavi A."/>
        </authorList>
    </citation>
    <scope>NUCLEOTIDE SEQUENCE [LARGE SCALE GENOMIC DNA]</scope>
    <source>
        <strain evidence="10 11">ALL</strain>
    </source>
</reference>
<comment type="function">
    <text evidence="8">Component of the Mediator complex, a coactivator involved in the regulated transcription of nearly all RNA polymerase II-dependent genes. Mediator functions as a bridge to convey information from gene-specific regulatory proteins to the basal RNA polymerase II transcription machinery. Mediator is recruited to promoters by direct interactions with regulatory proteins and serves as a scaffold for the assembly of a functional preinitiation complex with RNA polymerase II and the general transcription factors.</text>
</comment>
<comment type="similarity">
    <text evidence="2 8">Belongs to the Mediator complex subunit 8 family.</text>
</comment>
<dbReference type="InterPro" id="IPR019364">
    <property type="entry name" value="Mediatior_Med8_fun/met"/>
</dbReference>
<evidence type="ECO:0000256" key="3">
    <source>
        <dbReference type="ARBA" id="ARBA00011837"/>
    </source>
</evidence>
<evidence type="ECO:0000256" key="6">
    <source>
        <dbReference type="ARBA" id="ARBA00023163"/>
    </source>
</evidence>
<dbReference type="OrthoDB" id="150687at2759"/>
<evidence type="ECO:0000256" key="9">
    <source>
        <dbReference type="SAM" id="Coils"/>
    </source>
</evidence>